<dbReference type="InterPro" id="IPR036852">
    <property type="entry name" value="Peptidase_S8/S53_dom_sf"/>
</dbReference>
<reference evidence="7 8" key="1">
    <citation type="submission" date="2021-12" db="EMBL/GenBank/DDBJ databases">
        <title>Discovery of the Pendulisporaceae a myxobacterial family with distinct sporulation behavior and unique specialized metabolism.</title>
        <authorList>
            <person name="Garcia R."/>
            <person name="Popoff A."/>
            <person name="Bader C.D."/>
            <person name="Loehr J."/>
            <person name="Walesch S."/>
            <person name="Walt C."/>
            <person name="Boldt J."/>
            <person name="Bunk B."/>
            <person name="Haeckl F.J.F.P.J."/>
            <person name="Gunesch A.P."/>
            <person name="Birkelbach J."/>
            <person name="Nuebel U."/>
            <person name="Pietschmann T."/>
            <person name="Bach T."/>
            <person name="Mueller R."/>
        </authorList>
    </citation>
    <scope>NUCLEOTIDE SEQUENCE [LARGE SCALE GENOMIC DNA]</scope>
    <source>
        <strain evidence="7 8">MSr12523</strain>
    </source>
</reference>
<evidence type="ECO:0000256" key="5">
    <source>
        <dbReference type="PROSITE-ProRule" id="PRU01240"/>
    </source>
</evidence>
<dbReference type="PANTHER" id="PTHR43399">
    <property type="entry name" value="SUBTILISIN-RELATED"/>
    <property type="match status" value="1"/>
</dbReference>
<dbReference type="Pfam" id="PF00082">
    <property type="entry name" value="Peptidase_S8"/>
    <property type="match status" value="1"/>
</dbReference>
<feature type="domain" description="Peptidase S8/S53" evidence="6">
    <location>
        <begin position="188"/>
        <end position="495"/>
    </location>
</feature>
<comment type="similarity">
    <text evidence="1 5">Belongs to the peptidase S8 family.</text>
</comment>
<dbReference type="Proteomes" id="UP001379533">
    <property type="component" value="Chromosome"/>
</dbReference>
<dbReference type="InterPro" id="IPR015500">
    <property type="entry name" value="Peptidase_S8_subtilisin-rel"/>
</dbReference>
<dbReference type="InterPro" id="IPR000209">
    <property type="entry name" value="Peptidase_S8/S53_dom"/>
</dbReference>
<feature type="active site" description="Charge relay system" evidence="5">
    <location>
        <position position="250"/>
    </location>
</feature>
<dbReference type="PROSITE" id="PS00138">
    <property type="entry name" value="SUBTILASE_SER"/>
    <property type="match status" value="1"/>
</dbReference>
<evidence type="ECO:0000313" key="8">
    <source>
        <dbReference type="Proteomes" id="UP001379533"/>
    </source>
</evidence>
<gene>
    <name evidence="7" type="ORF">LZC95_25155</name>
</gene>
<keyword evidence="4 5" id="KW-0720">Serine protease</keyword>
<feature type="active site" description="Charge relay system" evidence="5">
    <location>
        <position position="197"/>
    </location>
</feature>
<evidence type="ECO:0000256" key="2">
    <source>
        <dbReference type="ARBA" id="ARBA00022670"/>
    </source>
</evidence>
<feature type="active site" description="Charge relay system" evidence="5">
    <location>
        <position position="435"/>
    </location>
</feature>
<evidence type="ECO:0000256" key="4">
    <source>
        <dbReference type="ARBA" id="ARBA00022825"/>
    </source>
</evidence>
<keyword evidence="8" id="KW-1185">Reference proteome</keyword>
<accession>A0ABZ2KR80</accession>
<dbReference type="RefSeq" id="WP_394850732.1">
    <property type="nucleotide sequence ID" value="NZ_CP089982.1"/>
</dbReference>
<dbReference type="PANTHER" id="PTHR43399:SF4">
    <property type="entry name" value="CELL WALL-ASSOCIATED PROTEASE"/>
    <property type="match status" value="1"/>
</dbReference>
<organism evidence="7 8">
    <name type="scientific">Pendulispora brunnea</name>
    <dbReference type="NCBI Taxonomy" id="2905690"/>
    <lineage>
        <taxon>Bacteria</taxon>
        <taxon>Pseudomonadati</taxon>
        <taxon>Myxococcota</taxon>
        <taxon>Myxococcia</taxon>
        <taxon>Myxococcales</taxon>
        <taxon>Sorangiineae</taxon>
        <taxon>Pendulisporaceae</taxon>
        <taxon>Pendulispora</taxon>
    </lineage>
</organism>
<dbReference type="SUPFAM" id="SSF52743">
    <property type="entry name" value="Subtilisin-like"/>
    <property type="match status" value="1"/>
</dbReference>
<keyword evidence="2 5" id="KW-0645">Protease</keyword>
<dbReference type="InterPro" id="IPR051048">
    <property type="entry name" value="Peptidase_S8/S53_subtilisin"/>
</dbReference>
<name>A0ABZ2KR80_9BACT</name>
<evidence type="ECO:0000313" key="7">
    <source>
        <dbReference type="EMBL" id="WXB00091.1"/>
    </source>
</evidence>
<protein>
    <submittedName>
        <fullName evidence="7">S8 family serine peptidase</fullName>
    </submittedName>
</protein>
<dbReference type="PROSITE" id="PS51257">
    <property type="entry name" value="PROKAR_LIPOPROTEIN"/>
    <property type="match status" value="1"/>
</dbReference>
<sequence>MKRLGLGVTVVSFVVGFAGCSSSSPSDSSDPSDTSSTGQAILREGVADAMVEGHAPTSVLVFLKGSADLTAPTAGFATRAERGAFVHTRLVDHAKASQSALLEMLAREGAKVQPFHIVNAVLVNDASPRLLRKLATRADVDRILVDKAVPLKLVPNDETLQTEAVAAIGSNITATGANRVWTEFGVKGAGVVIAGQDTGVNWSHPALKSHYRGWNGTTADHSYSWHDAIHEASGNPCGANAAAPCDDYGHGTHTIGTVVGDDGGSNQIGMAPGAKWIACRNMDAGTGTPSSYIECSQWFLAPYRQGADPSTGDPSKAPDVINNSWGCPSSEGCSGKDLVDVVRSLASAGIVFVASAGNSGSGCGTISDQPATIWDATLSVGSYNHRNGAISGFSSRGPSQIPGETEKHIGPDVAAPGESINSSVQSGYGSMSGTSMAGPHVVGEVALLISAKPALRGNVAEITRIVTTTAKAKTSTQSCAGTSGSARPNNTWGYGIIDAYAAVKSVR</sequence>
<evidence type="ECO:0000259" key="6">
    <source>
        <dbReference type="Pfam" id="PF00082"/>
    </source>
</evidence>
<dbReference type="PROSITE" id="PS51892">
    <property type="entry name" value="SUBTILASE"/>
    <property type="match status" value="1"/>
</dbReference>
<dbReference type="PRINTS" id="PR00723">
    <property type="entry name" value="SUBTILISIN"/>
</dbReference>
<evidence type="ECO:0000256" key="1">
    <source>
        <dbReference type="ARBA" id="ARBA00011073"/>
    </source>
</evidence>
<proteinExistence type="inferred from homology"/>
<evidence type="ECO:0000256" key="3">
    <source>
        <dbReference type="ARBA" id="ARBA00022801"/>
    </source>
</evidence>
<dbReference type="EMBL" id="CP089982">
    <property type="protein sequence ID" value="WXB00091.1"/>
    <property type="molecule type" value="Genomic_DNA"/>
</dbReference>
<dbReference type="InterPro" id="IPR023828">
    <property type="entry name" value="Peptidase_S8_Ser-AS"/>
</dbReference>
<dbReference type="Gene3D" id="3.40.50.200">
    <property type="entry name" value="Peptidase S8/S53 domain"/>
    <property type="match status" value="1"/>
</dbReference>
<keyword evidence="3 5" id="KW-0378">Hydrolase</keyword>